<dbReference type="EMBL" id="QEKH01000009">
    <property type="protein sequence ID" value="PVY43395.1"/>
    <property type="molecule type" value="Genomic_DNA"/>
</dbReference>
<dbReference type="PANTHER" id="PTHR32309">
    <property type="entry name" value="TYROSINE-PROTEIN KINASE"/>
    <property type="match status" value="1"/>
</dbReference>
<dbReference type="RefSeq" id="WP_116883576.1">
    <property type="nucleotide sequence ID" value="NZ_CABMMC010000037.1"/>
</dbReference>
<dbReference type="GeneID" id="78294882"/>
<dbReference type="InterPro" id="IPR050445">
    <property type="entry name" value="Bact_polysacc_biosynth/exp"/>
</dbReference>
<dbReference type="OrthoDB" id="6270216at2"/>
<evidence type="ECO:0000313" key="3">
    <source>
        <dbReference type="EMBL" id="PVY43395.1"/>
    </source>
</evidence>
<dbReference type="AlphaFoldDB" id="A0A2U1B3Y5"/>
<evidence type="ECO:0000313" key="4">
    <source>
        <dbReference type="Proteomes" id="UP000245959"/>
    </source>
</evidence>
<accession>A0A2U1B3Y5</accession>
<name>A0A2U1B3Y5_9BACT</name>
<comment type="caution">
    <text evidence="3">The sequence shown here is derived from an EMBL/GenBank/DDBJ whole genome shotgun (WGS) entry which is preliminary data.</text>
</comment>
<reference evidence="3 4" key="1">
    <citation type="submission" date="2018-04" db="EMBL/GenBank/DDBJ databases">
        <title>Genomic Encyclopedia of Type Strains, Phase IV (KMG-IV): sequencing the most valuable type-strain genomes for metagenomic binning, comparative biology and taxonomic classification.</title>
        <authorList>
            <person name="Goeker M."/>
        </authorList>
    </citation>
    <scope>NUCLEOTIDE SEQUENCE [LARGE SCALE GENOMIC DNA]</scope>
    <source>
        <strain evidence="3 4">DSM 14823</strain>
    </source>
</reference>
<dbReference type="PANTHER" id="PTHR32309:SF31">
    <property type="entry name" value="CAPSULAR EXOPOLYSACCHARIDE FAMILY"/>
    <property type="match status" value="1"/>
</dbReference>
<keyword evidence="1" id="KW-0175">Coiled coil</keyword>
<protein>
    <submittedName>
        <fullName evidence="3">Uncharacterized protein involved in exopolysaccharide biosynthesis</fullName>
    </submittedName>
</protein>
<keyword evidence="2" id="KW-0472">Membrane</keyword>
<evidence type="ECO:0000256" key="1">
    <source>
        <dbReference type="SAM" id="Coils"/>
    </source>
</evidence>
<feature type="transmembrane region" description="Helical" evidence="2">
    <location>
        <begin position="426"/>
        <end position="446"/>
    </location>
</feature>
<gene>
    <name evidence="3" type="ORF">C8D82_10980</name>
</gene>
<feature type="coiled-coil region" evidence="1">
    <location>
        <begin position="180"/>
        <end position="207"/>
    </location>
</feature>
<dbReference type="Proteomes" id="UP000245959">
    <property type="component" value="Unassembled WGS sequence"/>
</dbReference>
<proteinExistence type="predicted"/>
<keyword evidence="2" id="KW-1133">Transmembrane helix</keyword>
<sequence length="673" mass="75878">MEFEWEEEPQERKGELKIGSFSLSLLRRDIRLWGLALYKKWVWIVLVPPLAGGLIFLAVTLFCGRVFEANTTLLRVERDYQKIEGAVDAFKPLSNEVVVDMIRSRNNILEVCRRLSGSNVSFQDVYDNTTITRKKSRDNLFVISARAADPKTAAELADAIAGVFLEDYKNTQKSKHVESYNNYRRNQEELKLDIENRERELKKQMEDFGGISLTEALERCSSQIRALEARQLDDRATAQAAESKLEELRKQLAATPPTIRTVSETYDEDKMEIQRKEMELAGLRMQYTDDNPIVQKAAMTLKVLKERAAVNGASQKPSKVIQGVNPTYRFIEADIVRAQSEFTAAGHNISTIGESLQVLRNQEAKIVRLIPAYEQMVAILKQKKELLGELEKSCHMQNLAANSPFCDISIYEHAAQPTQGIARRRLVLSLGGLILAFLGTAGTVLGKEALNLRVRSGDDFEAGLGVPCIGAVCELASDNRSEYYAQLQMLVDHIRDLAEKPEAMVAMVSYDSRKEAEAFVDKCNDVLMLKDIDTLRISVCSELPEKSARYLVNDYLYGLAAAPPEPDAGRTLYFKLDEMSFFTPPEPERLRMMRGELKKYDIVVWTIGKPEEDRRLFEIICESCGDVIFAARFDCESKLKISADIRALRQGGREPAVSGLLYDIPAGLSKWVV</sequence>
<keyword evidence="4" id="KW-1185">Reference proteome</keyword>
<keyword evidence="2" id="KW-0812">Transmembrane</keyword>
<evidence type="ECO:0000256" key="2">
    <source>
        <dbReference type="SAM" id="Phobius"/>
    </source>
</evidence>
<feature type="transmembrane region" description="Helical" evidence="2">
    <location>
        <begin position="41"/>
        <end position="67"/>
    </location>
</feature>
<organism evidence="3 4">
    <name type="scientific">Victivallis vadensis</name>
    <dbReference type="NCBI Taxonomy" id="172901"/>
    <lineage>
        <taxon>Bacteria</taxon>
        <taxon>Pseudomonadati</taxon>
        <taxon>Lentisphaerota</taxon>
        <taxon>Lentisphaeria</taxon>
        <taxon>Victivallales</taxon>
        <taxon>Victivallaceae</taxon>
        <taxon>Victivallis</taxon>
    </lineage>
</organism>